<evidence type="ECO:0000313" key="1">
    <source>
        <dbReference type="EMBL" id="SKB91121.1"/>
    </source>
</evidence>
<evidence type="ECO:0000313" key="2">
    <source>
        <dbReference type="Proteomes" id="UP000189981"/>
    </source>
</evidence>
<dbReference type="RefSeq" id="WP_079703918.1">
    <property type="nucleotide sequence ID" value="NZ_FUYR01000006.1"/>
</dbReference>
<dbReference type="SUPFAM" id="SSF53474">
    <property type="entry name" value="alpha/beta-Hydrolases"/>
    <property type="match status" value="1"/>
</dbReference>
<dbReference type="EMBL" id="FUYR01000006">
    <property type="protein sequence ID" value="SKB91121.1"/>
    <property type="molecule type" value="Genomic_DNA"/>
</dbReference>
<name>A0A1T5F4U3_9SPHI</name>
<proteinExistence type="predicted"/>
<dbReference type="AlphaFoldDB" id="A0A1T5F4U3"/>
<dbReference type="Gene3D" id="3.40.50.1820">
    <property type="entry name" value="alpha/beta hydrolase"/>
    <property type="match status" value="1"/>
</dbReference>
<dbReference type="OrthoDB" id="975949at2"/>
<dbReference type="Proteomes" id="UP000189981">
    <property type="component" value="Unassembled WGS sequence"/>
</dbReference>
<keyword evidence="2" id="KW-1185">Reference proteome</keyword>
<protein>
    <submittedName>
        <fullName evidence="1">Pimeloyl-ACP methyl ester carboxylesterase</fullName>
    </submittedName>
</protein>
<reference evidence="2" key="1">
    <citation type="submission" date="2017-02" db="EMBL/GenBank/DDBJ databases">
        <authorList>
            <person name="Varghese N."/>
            <person name="Submissions S."/>
        </authorList>
    </citation>
    <scope>NUCLEOTIDE SEQUENCE [LARGE SCALE GENOMIC DNA]</scope>
    <source>
        <strain evidence="2">DSM 22385</strain>
    </source>
</reference>
<dbReference type="STRING" id="572036.SAMN05661099_3413"/>
<dbReference type="InterPro" id="IPR029058">
    <property type="entry name" value="AB_hydrolase_fold"/>
</dbReference>
<accession>A0A1T5F4U3</accession>
<sequence>MTDHYFSNDLVVMHYYKFGAGPKNMFCFHGYGMHGRQFRVLEETLGDKYTFYGFDLFFHKGTLLKDQSVAAVKKGITKQQLAELFRDFCSSTQVDNFSIIAYSMGSHYATSLIEEMAEQIQELFIAAPSSLKPGRLLTFLSSNSLGNKVLERMALSNNGMTRMLSVLRRTRIIDQKGYDILFKEVSSPDQRFSFYACASYMRFLKLDAVKFVSMLNKHEIKSVFIFGERDRNYPPKIGQAVIPKINFARQLVINENHDMINRNFANELSVLLNDY</sequence>
<gene>
    <name evidence="1" type="ORF">SAMN05661099_3413</name>
</gene>
<organism evidence="1 2">
    <name type="scientific">Daejeonella lutea</name>
    <dbReference type="NCBI Taxonomy" id="572036"/>
    <lineage>
        <taxon>Bacteria</taxon>
        <taxon>Pseudomonadati</taxon>
        <taxon>Bacteroidota</taxon>
        <taxon>Sphingobacteriia</taxon>
        <taxon>Sphingobacteriales</taxon>
        <taxon>Sphingobacteriaceae</taxon>
        <taxon>Daejeonella</taxon>
    </lineage>
</organism>